<dbReference type="OrthoDB" id="1858069at2759"/>
<gene>
    <name evidence="2" type="ORF">FRX31_030320</name>
</gene>
<dbReference type="InterPro" id="IPR004298">
    <property type="entry name" value="Nicotian_synth"/>
</dbReference>
<comment type="caution">
    <text evidence="2">The sequence shown here is derived from an EMBL/GenBank/DDBJ whole genome shotgun (WGS) entry which is preliminary data.</text>
</comment>
<dbReference type="Proteomes" id="UP000554482">
    <property type="component" value="Unassembled WGS sequence"/>
</dbReference>
<keyword evidence="1" id="KW-0808">Transferase</keyword>
<dbReference type="GO" id="GO:0030418">
    <property type="term" value="P:nicotianamine biosynthetic process"/>
    <property type="evidence" value="ECO:0007669"/>
    <property type="project" value="UniProtKB-UniRule"/>
</dbReference>
<keyword evidence="3" id="KW-1185">Reference proteome</keyword>
<evidence type="ECO:0000313" key="2">
    <source>
        <dbReference type="EMBL" id="KAF5180093.1"/>
    </source>
</evidence>
<dbReference type="AlphaFoldDB" id="A0A7J6V5A5"/>
<evidence type="ECO:0000313" key="3">
    <source>
        <dbReference type="Proteomes" id="UP000554482"/>
    </source>
</evidence>
<dbReference type="EC" id="2.5.1.43" evidence="1"/>
<comment type="function">
    <text evidence="1">Synthesizes nicotianamine, a polyamine which serves as a sensor for the physiological iron status within the plant, and/or might be involved in the transport of iron.</text>
</comment>
<reference evidence="2 3" key="1">
    <citation type="submission" date="2020-06" db="EMBL/GenBank/DDBJ databases">
        <title>Transcriptomic and genomic resources for Thalictrum thalictroides and T. hernandezii: Facilitating candidate gene discovery in an emerging model plant lineage.</title>
        <authorList>
            <person name="Arias T."/>
            <person name="Riano-Pachon D.M."/>
            <person name="Di Stilio V.S."/>
        </authorList>
    </citation>
    <scope>NUCLEOTIDE SEQUENCE [LARGE SCALE GENOMIC DNA]</scope>
    <source>
        <strain evidence="3">cv. WT478/WT964</strain>
        <tissue evidence="2">Leaves</tissue>
    </source>
</reference>
<dbReference type="Pfam" id="PF03059">
    <property type="entry name" value="NAS"/>
    <property type="match status" value="1"/>
</dbReference>
<dbReference type="GO" id="GO:0030410">
    <property type="term" value="F:nicotianamine synthase activity"/>
    <property type="evidence" value="ECO:0007669"/>
    <property type="project" value="UniProtKB-UniRule"/>
</dbReference>
<proteinExistence type="inferred from homology"/>
<protein>
    <recommendedName>
        <fullName evidence="1">Nicotianamine synthase</fullName>
        <ecNumber evidence="1">2.5.1.43</ecNumber>
    </recommendedName>
</protein>
<name>A0A7J6V5A5_THATH</name>
<accession>A0A7J6V5A5</accession>
<sequence>MEVKERLGEFDCIFLAALVGMNKEDKVIEDSWSCKEIYEIKAGGTLLGRSANGARGFDLVPCD</sequence>
<keyword evidence="1" id="KW-0949">S-adenosyl-L-methionine</keyword>
<comment type="catalytic activity">
    <reaction evidence="1">
        <text>3 S-adenosyl-L-methionine = nicotianamine + 3 S-methyl-5'-thioadenosine + 3 H(+)</text>
        <dbReference type="Rhea" id="RHEA:16481"/>
        <dbReference type="ChEBI" id="CHEBI:15378"/>
        <dbReference type="ChEBI" id="CHEBI:17509"/>
        <dbReference type="ChEBI" id="CHEBI:58249"/>
        <dbReference type="ChEBI" id="CHEBI:59789"/>
        <dbReference type="EC" id="2.5.1.43"/>
    </reaction>
</comment>
<dbReference type="EMBL" id="JABWDY010037874">
    <property type="protein sequence ID" value="KAF5180093.1"/>
    <property type="molecule type" value="Genomic_DNA"/>
</dbReference>
<comment type="similarity">
    <text evidence="1">Belongs to the nicotianamine synthase (NAS)-like family.</text>
</comment>
<organism evidence="2 3">
    <name type="scientific">Thalictrum thalictroides</name>
    <name type="common">Rue-anemone</name>
    <name type="synonym">Anemone thalictroides</name>
    <dbReference type="NCBI Taxonomy" id="46969"/>
    <lineage>
        <taxon>Eukaryota</taxon>
        <taxon>Viridiplantae</taxon>
        <taxon>Streptophyta</taxon>
        <taxon>Embryophyta</taxon>
        <taxon>Tracheophyta</taxon>
        <taxon>Spermatophyta</taxon>
        <taxon>Magnoliopsida</taxon>
        <taxon>Ranunculales</taxon>
        <taxon>Ranunculaceae</taxon>
        <taxon>Thalictroideae</taxon>
        <taxon>Thalictrum</taxon>
    </lineage>
</organism>
<evidence type="ECO:0000256" key="1">
    <source>
        <dbReference type="RuleBase" id="RU368095"/>
    </source>
</evidence>